<name>D9S3Q9_THEOJ</name>
<protein>
    <recommendedName>
        <fullName evidence="3">P22 coat protein-protein 5 domain protein</fullName>
    </recommendedName>
</protein>
<keyword evidence="2" id="KW-1185">Reference proteome</keyword>
<dbReference type="AlphaFoldDB" id="D9S3Q9"/>
<dbReference type="RefSeq" id="WP_013276074.1">
    <property type="nucleotide sequence ID" value="NC_014377.1"/>
</dbReference>
<evidence type="ECO:0008006" key="3">
    <source>
        <dbReference type="Google" id="ProtNLM"/>
    </source>
</evidence>
<evidence type="ECO:0000313" key="1">
    <source>
        <dbReference type="EMBL" id="ADL08036.1"/>
    </source>
</evidence>
<dbReference type="SUPFAM" id="SSF56563">
    <property type="entry name" value="Major capsid protein gp5"/>
    <property type="match status" value="1"/>
</dbReference>
<dbReference type="eggNOG" id="ENOG502Z96S">
    <property type="taxonomic scope" value="Bacteria"/>
</dbReference>
<gene>
    <name evidence="1" type="ordered locus">Toce_1280</name>
</gene>
<dbReference type="OrthoDB" id="1624479at2"/>
<accession>D9S3Q9</accession>
<dbReference type="Pfam" id="PF25209">
    <property type="entry name" value="Phage_capsid_4"/>
    <property type="match status" value="1"/>
</dbReference>
<evidence type="ECO:0000313" key="2">
    <source>
        <dbReference type="Proteomes" id="UP000000272"/>
    </source>
</evidence>
<organism evidence="1 2">
    <name type="scientific">Thermosediminibacter oceani (strain ATCC BAA-1034 / DSM 16646 / JW/IW-1228P)</name>
    <dbReference type="NCBI Taxonomy" id="555079"/>
    <lineage>
        <taxon>Bacteria</taxon>
        <taxon>Bacillati</taxon>
        <taxon>Bacillota</taxon>
        <taxon>Clostridia</taxon>
        <taxon>Thermosediminibacterales</taxon>
        <taxon>Thermosediminibacteraceae</taxon>
        <taxon>Thermosediminibacter</taxon>
    </lineage>
</organism>
<proteinExistence type="predicted"/>
<dbReference type="Proteomes" id="UP000000272">
    <property type="component" value="Chromosome"/>
</dbReference>
<dbReference type="EMBL" id="CP002131">
    <property type="protein sequence ID" value="ADL08036.1"/>
    <property type="molecule type" value="Genomic_DNA"/>
</dbReference>
<dbReference type="HOGENOM" id="CLU_085672_0_0_9"/>
<reference evidence="1 2" key="1">
    <citation type="journal article" date="2010" name="Stand. Genomic Sci.">
        <title>Complete genome sequence of Thermosediminibacter oceani type strain (JW/IW-1228P).</title>
        <authorList>
            <person name="Pitluck S."/>
            <person name="Yasawong M."/>
            <person name="Munk C."/>
            <person name="Nolan M."/>
            <person name="Lapidus A."/>
            <person name="Lucas S."/>
            <person name="Glavina Del Rio T."/>
            <person name="Tice H."/>
            <person name="Cheng J.F."/>
            <person name="Bruce D."/>
            <person name="Detter C."/>
            <person name="Tapia R."/>
            <person name="Han C."/>
            <person name="Goodwin L."/>
            <person name="Liolios K."/>
            <person name="Ivanova N."/>
            <person name="Mavromatis K."/>
            <person name="Mikhailova N."/>
            <person name="Pati A."/>
            <person name="Chen A."/>
            <person name="Palaniappan K."/>
            <person name="Land M."/>
            <person name="Hauser L."/>
            <person name="Chang Y.J."/>
            <person name="Jeffries C.D."/>
            <person name="Rohde M."/>
            <person name="Spring S."/>
            <person name="Sikorski J."/>
            <person name="Goker M."/>
            <person name="Woyke T."/>
            <person name="Bristow J."/>
            <person name="Eisen J.A."/>
            <person name="Markowitz V."/>
            <person name="Hugenholtz P."/>
            <person name="Kyrpides N.C."/>
            <person name="Klenk H.P."/>
        </authorList>
    </citation>
    <scope>NUCLEOTIDE SEQUENCE [LARGE SCALE GENOMIC DNA]</scope>
    <source>
        <strain evidence="2">ATCC BAA-1034 / DSM 16646 / JW/IW-1228P</strain>
    </source>
</reference>
<dbReference type="KEGG" id="toc:Toce_1280"/>
<dbReference type="STRING" id="555079.Toce_1280"/>
<sequence>MSVQNFIATIWSARLNENLRKALVYGNIVNTDYEGEIVGKGSTVKINSIGSINIGDYDKNTGIGDPQELDSYQTTLVIDQAKYFNFKVDDVDKAQMNVNLVDAAMQEAAYALADAMDQYIASLYTEVAPGNTIGSDESPIVPTKDNAYDYLVDLLVKLDEANVPKNGRFVVVPSWFAGLLKKDPRFTSKTDVLITGEIGMVDGATIYESNNVPNVGGQKYKIMAGYRGAIAFVRAINSIEAYRPEKSFADAVKGLALYGAKVIKPNAIAVMTCNRA</sequence>